<keyword evidence="1" id="KW-0812">Transmembrane</keyword>
<evidence type="ECO:0000256" key="1">
    <source>
        <dbReference type="SAM" id="Phobius"/>
    </source>
</evidence>
<dbReference type="Proteomes" id="UP000305067">
    <property type="component" value="Unassembled WGS sequence"/>
</dbReference>
<gene>
    <name evidence="2" type="ORF">BDV98DRAFT_559658</name>
</gene>
<evidence type="ECO:0008006" key="4">
    <source>
        <dbReference type="Google" id="ProtNLM"/>
    </source>
</evidence>
<dbReference type="AlphaFoldDB" id="A0A5C3QX68"/>
<evidence type="ECO:0000313" key="3">
    <source>
        <dbReference type="Proteomes" id="UP000305067"/>
    </source>
</evidence>
<reference evidence="2 3" key="1">
    <citation type="journal article" date="2019" name="Nat. Ecol. Evol.">
        <title>Megaphylogeny resolves global patterns of mushroom evolution.</title>
        <authorList>
            <person name="Varga T."/>
            <person name="Krizsan K."/>
            <person name="Foldi C."/>
            <person name="Dima B."/>
            <person name="Sanchez-Garcia M."/>
            <person name="Sanchez-Ramirez S."/>
            <person name="Szollosi G.J."/>
            <person name="Szarkandi J.G."/>
            <person name="Papp V."/>
            <person name="Albert L."/>
            <person name="Andreopoulos W."/>
            <person name="Angelini C."/>
            <person name="Antonin V."/>
            <person name="Barry K.W."/>
            <person name="Bougher N.L."/>
            <person name="Buchanan P."/>
            <person name="Buyck B."/>
            <person name="Bense V."/>
            <person name="Catcheside P."/>
            <person name="Chovatia M."/>
            <person name="Cooper J."/>
            <person name="Damon W."/>
            <person name="Desjardin D."/>
            <person name="Finy P."/>
            <person name="Geml J."/>
            <person name="Haridas S."/>
            <person name="Hughes K."/>
            <person name="Justo A."/>
            <person name="Karasinski D."/>
            <person name="Kautmanova I."/>
            <person name="Kiss B."/>
            <person name="Kocsube S."/>
            <person name="Kotiranta H."/>
            <person name="LaButti K.M."/>
            <person name="Lechner B.E."/>
            <person name="Liimatainen K."/>
            <person name="Lipzen A."/>
            <person name="Lukacs Z."/>
            <person name="Mihaltcheva S."/>
            <person name="Morgado L.N."/>
            <person name="Niskanen T."/>
            <person name="Noordeloos M.E."/>
            <person name="Ohm R.A."/>
            <person name="Ortiz-Santana B."/>
            <person name="Ovrebo C."/>
            <person name="Racz N."/>
            <person name="Riley R."/>
            <person name="Savchenko A."/>
            <person name="Shiryaev A."/>
            <person name="Soop K."/>
            <person name="Spirin V."/>
            <person name="Szebenyi C."/>
            <person name="Tomsovsky M."/>
            <person name="Tulloss R.E."/>
            <person name="Uehling J."/>
            <person name="Grigoriev I.V."/>
            <person name="Vagvolgyi C."/>
            <person name="Papp T."/>
            <person name="Martin F.M."/>
            <person name="Miettinen O."/>
            <person name="Hibbett D.S."/>
            <person name="Nagy L.G."/>
        </authorList>
    </citation>
    <scope>NUCLEOTIDE SEQUENCE [LARGE SCALE GENOMIC DNA]</scope>
    <source>
        <strain evidence="2 3">CBS 309.79</strain>
    </source>
</reference>
<protein>
    <recommendedName>
        <fullName evidence="4">DEAD/DEAH box helicase domain-containing protein</fullName>
    </recommendedName>
</protein>
<accession>A0A5C3QX68</accession>
<proteinExistence type="predicted"/>
<evidence type="ECO:0000313" key="2">
    <source>
        <dbReference type="EMBL" id="TFL06585.1"/>
    </source>
</evidence>
<dbReference type="EMBL" id="ML178815">
    <property type="protein sequence ID" value="TFL06585.1"/>
    <property type="molecule type" value="Genomic_DNA"/>
</dbReference>
<organism evidence="2 3">
    <name type="scientific">Pterulicium gracile</name>
    <dbReference type="NCBI Taxonomy" id="1884261"/>
    <lineage>
        <taxon>Eukaryota</taxon>
        <taxon>Fungi</taxon>
        <taxon>Dikarya</taxon>
        <taxon>Basidiomycota</taxon>
        <taxon>Agaricomycotina</taxon>
        <taxon>Agaricomycetes</taxon>
        <taxon>Agaricomycetidae</taxon>
        <taxon>Agaricales</taxon>
        <taxon>Pleurotineae</taxon>
        <taxon>Pterulaceae</taxon>
        <taxon>Pterulicium</taxon>
    </lineage>
</organism>
<sequence length="55" mass="6158">MSICKRILEELLKFTPYLFQLEGTCEMLDARDLLALAVTGAGKTGLIFMPILVIR</sequence>
<dbReference type="SUPFAM" id="SSF52540">
    <property type="entry name" value="P-loop containing nucleoside triphosphate hydrolases"/>
    <property type="match status" value="1"/>
</dbReference>
<keyword evidence="1" id="KW-0472">Membrane</keyword>
<feature type="transmembrane region" description="Helical" evidence="1">
    <location>
        <begin position="33"/>
        <end position="54"/>
    </location>
</feature>
<keyword evidence="1" id="KW-1133">Transmembrane helix</keyword>
<keyword evidence="3" id="KW-1185">Reference proteome</keyword>
<dbReference type="InterPro" id="IPR027417">
    <property type="entry name" value="P-loop_NTPase"/>
</dbReference>
<dbReference type="OrthoDB" id="3269685at2759"/>
<name>A0A5C3QX68_9AGAR</name>